<dbReference type="PATRIC" id="fig|1637975.4.peg.2563"/>
<dbReference type="SUPFAM" id="SSF54593">
    <property type="entry name" value="Glyoxalase/Bleomycin resistance protein/Dihydroxybiphenyl dioxygenase"/>
    <property type="match status" value="1"/>
</dbReference>
<gene>
    <name evidence="2" type="ORF">AN957_13530</name>
</gene>
<feature type="domain" description="VOC" evidence="1">
    <location>
        <begin position="6"/>
        <end position="132"/>
    </location>
</feature>
<dbReference type="InterPro" id="IPR004360">
    <property type="entry name" value="Glyas_Fos-R_dOase_dom"/>
</dbReference>
<dbReference type="PANTHER" id="PTHR36110:SF4">
    <property type="entry name" value="RING-CLEAVING DIOXYGENASE MHQA-RELATED"/>
    <property type="match status" value="1"/>
</dbReference>
<feature type="domain" description="VOC" evidence="1">
    <location>
        <begin position="156"/>
        <end position="274"/>
    </location>
</feature>
<dbReference type="AlphaFoldDB" id="A0A0Q3QMX7"/>
<dbReference type="PANTHER" id="PTHR36110">
    <property type="entry name" value="RING-CLEAVING DIOXYGENASE MHQE-RELATED"/>
    <property type="match status" value="1"/>
</dbReference>
<reference evidence="2 3" key="1">
    <citation type="submission" date="2015-09" db="EMBL/GenBank/DDBJ databases">
        <title>Genome sequencing project for genomic taxonomy and phylogenomics of Bacillus-like bacteria.</title>
        <authorList>
            <person name="Liu B."/>
            <person name="Wang J."/>
            <person name="Zhu Y."/>
            <person name="Liu G."/>
            <person name="Chen Q."/>
            <person name="Chen Z."/>
            <person name="Lan J."/>
            <person name="Che J."/>
            <person name="Ge C."/>
            <person name="Shi H."/>
            <person name="Pan Z."/>
            <person name="Liu X."/>
        </authorList>
    </citation>
    <scope>NUCLEOTIDE SEQUENCE [LARGE SCALE GENOMIC DNA]</scope>
    <source>
        <strain evidence="2 3">FJAT-18043</strain>
    </source>
</reference>
<dbReference type="STRING" id="1637975.AN957_13530"/>
<dbReference type="Pfam" id="PF00903">
    <property type="entry name" value="Glyoxalase"/>
    <property type="match status" value="1"/>
</dbReference>
<protein>
    <submittedName>
        <fullName evidence="2">Glyoxalase</fullName>
    </submittedName>
</protein>
<dbReference type="EMBL" id="LJIX01000006">
    <property type="protein sequence ID" value="KQL19481.1"/>
    <property type="molecule type" value="Genomic_DNA"/>
</dbReference>
<proteinExistence type="predicted"/>
<dbReference type="Proteomes" id="UP000050996">
    <property type="component" value="Unassembled WGS sequence"/>
</dbReference>
<dbReference type="PROSITE" id="PS51819">
    <property type="entry name" value="VOC"/>
    <property type="match status" value="2"/>
</dbReference>
<keyword evidence="3" id="KW-1185">Reference proteome</keyword>
<name>A0A0Q3QMX7_9BACI</name>
<evidence type="ECO:0000313" key="3">
    <source>
        <dbReference type="Proteomes" id="UP000050996"/>
    </source>
</evidence>
<accession>A0A0Q3QMX7</accession>
<dbReference type="InterPro" id="IPR037523">
    <property type="entry name" value="VOC_core"/>
</dbReference>
<dbReference type="RefSeq" id="WP_056684648.1">
    <property type="nucleotide sequence ID" value="NZ_LJIX01000006.1"/>
</dbReference>
<dbReference type="InterPro" id="IPR052537">
    <property type="entry name" value="Extradiol_RC_dioxygenase"/>
</dbReference>
<comment type="caution">
    <text evidence="2">The sequence shown here is derived from an EMBL/GenBank/DDBJ whole genome shotgun (WGS) entry which is preliminary data.</text>
</comment>
<dbReference type="CDD" id="cd08347">
    <property type="entry name" value="PcpA_C_like"/>
    <property type="match status" value="1"/>
</dbReference>
<sequence>MITIPGHHHISMITKNAKQNNYFYRDVLGLRRVKVTVNQDDPSMYHLFYGDKTGSAGTELSFFEIPLAGRTYRGTNAITQIGLLVPTEASLIYWKGRFEEYGVQHSDITTYANKPALHFEDSEGLRMVLLVSSGEKARHWETWEKSTVPIEYQIQGMGSVEMTVRRLDKLADTLTQVFGYIEVSRMKNEAIFQSIQGQVFGEIVVKSLDGPSEKPGRGSIHHLAIRVKDEVELAYWDKQVRARGFQSSGIVDRFYFKSLYFRESNGILFEIATDGPGFTIDGDIETLGEKLDLPPFLEGRRAEIEEKLQPIEGD</sequence>
<evidence type="ECO:0000313" key="2">
    <source>
        <dbReference type="EMBL" id="KQL19481.1"/>
    </source>
</evidence>
<dbReference type="Gene3D" id="3.10.180.10">
    <property type="entry name" value="2,3-Dihydroxybiphenyl 1,2-Dioxygenase, domain 1"/>
    <property type="match status" value="2"/>
</dbReference>
<evidence type="ECO:0000259" key="1">
    <source>
        <dbReference type="PROSITE" id="PS51819"/>
    </source>
</evidence>
<organism evidence="2 3">
    <name type="scientific">Cytobacillus solani</name>
    <dbReference type="NCBI Taxonomy" id="1637975"/>
    <lineage>
        <taxon>Bacteria</taxon>
        <taxon>Bacillati</taxon>
        <taxon>Bacillota</taxon>
        <taxon>Bacilli</taxon>
        <taxon>Bacillales</taxon>
        <taxon>Bacillaceae</taxon>
        <taxon>Cytobacillus</taxon>
    </lineage>
</organism>
<dbReference type="InterPro" id="IPR029068">
    <property type="entry name" value="Glyas_Bleomycin-R_OHBP_Dase"/>
</dbReference>